<evidence type="ECO:0000313" key="7">
    <source>
        <dbReference type="Proteomes" id="UP001501599"/>
    </source>
</evidence>
<evidence type="ECO:0000259" key="5">
    <source>
        <dbReference type="Pfam" id="PF09375"/>
    </source>
</evidence>
<dbReference type="PROSITE" id="PS51257">
    <property type="entry name" value="PROKAR_LIPOPROTEIN"/>
    <property type="match status" value="1"/>
</dbReference>
<protein>
    <submittedName>
        <fullName evidence="6">Imelysin family protein</fullName>
    </submittedName>
</protein>
<keyword evidence="7" id="KW-1185">Reference proteome</keyword>
<gene>
    <name evidence="6" type="ORF">GCM10009846_25500</name>
</gene>
<proteinExistence type="inferred from homology"/>
<dbReference type="PANTHER" id="PTHR39192:SF1">
    <property type="entry name" value="IRON UPTAKE SYSTEM COMPONENT EFEO"/>
    <property type="match status" value="1"/>
</dbReference>
<name>A0ABP5MQY8_9MICO</name>
<feature type="domain" description="Imelysin-like" evidence="5">
    <location>
        <begin position="138"/>
        <end position="411"/>
    </location>
</feature>
<dbReference type="InterPro" id="IPR018976">
    <property type="entry name" value="Imelysin-like"/>
</dbReference>
<dbReference type="Pfam" id="PF09375">
    <property type="entry name" value="Peptidase_M75"/>
    <property type="match status" value="1"/>
</dbReference>
<evidence type="ECO:0000256" key="4">
    <source>
        <dbReference type="SAM" id="SignalP"/>
    </source>
</evidence>
<dbReference type="CDD" id="cd14656">
    <property type="entry name" value="Imelysin-like_EfeO"/>
    <property type="match status" value="1"/>
</dbReference>
<dbReference type="EMBL" id="BAAAQT010000008">
    <property type="protein sequence ID" value="GAA2175469.1"/>
    <property type="molecule type" value="Genomic_DNA"/>
</dbReference>
<sequence>MTRPTQRILAAALAAAVGVGLAGCVPNDPDAVAIDVAIGDGTCDVAVAEATSGTVEFAIVNSGTQIDEFEIFADDRLQIVAERENLANDGQPVALRVQLQPGTYYTACRPGMVGQPQGVAEFTVSGDEIAVDADDQDAIDAYVAYTKSQASELVTAVGAFTDAYVAGDDDEARRLFPLARQYYERIEPTAEQFGDLDPAIDYRLPGAVAELDEFTGFHRIELDLWLDEALASYAGETYVDAAGAELAYLDLVDPEGRAVFAPLDAAGRAAVADRLVADVQSLYDLVFSDDFTLSVSDISNGAVGLLDEIAAPDGKLPGEEDEFSHTDLYDFLANVEGAQVAFESVRSLAEASDEGAALADDLELEFDAMTSLLATYGSFDAGFVSYETVTDAERNALAAQLNALAEPLSQLTATIVE</sequence>
<organism evidence="6 7">
    <name type="scientific">Agrococcus versicolor</name>
    <dbReference type="NCBI Taxonomy" id="501482"/>
    <lineage>
        <taxon>Bacteria</taxon>
        <taxon>Bacillati</taxon>
        <taxon>Actinomycetota</taxon>
        <taxon>Actinomycetes</taxon>
        <taxon>Micrococcales</taxon>
        <taxon>Microbacteriaceae</taxon>
        <taxon>Agrococcus</taxon>
    </lineage>
</organism>
<keyword evidence="3 4" id="KW-0732">Signal</keyword>
<dbReference type="InterPro" id="IPR034981">
    <property type="entry name" value="Imelysin-like_EfeO/Algp7"/>
</dbReference>
<dbReference type="InterPro" id="IPR038352">
    <property type="entry name" value="Imelysin_sf"/>
</dbReference>
<dbReference type="Gene3D" id="1.20.1420.20">
    <property type="entry name" value="M75 peptidase, HXXE motif"/>
    <property type="match status" value="1"/>
</dbReference>
<accession>A0ABP5MQY8</accession>
<dbReference type="Proteomes" id="UP001501599">
    <property type="component" value="Unassembled WGS sequence"/>
</dbReference>
<feature type="chain" id="PRO_5045077136" evidence="4">
    <location>
        <begin position="23"/>
        <end position="417"/>
    </location>
</feature>
<comment type="similarity">
    <text evidence="2">Belongs to the EfeM/EfeO family.</text>
</comment>
<dbReference type="RefSeq" id="WP_344344248.1">
    <property type="nucleotide sequence ID" value="NZ_BAAAQT010000008.1"/>
</dbReference>
<dbReference type="InterPro" id="IPR053377">
    <property type="entry name" value="Iron_uptake_EfeM/EfeO"/>
</dbReference>
<dbReference type="PANTHER" id="PTHR39192">
    <property type="entry name" value="IRON UPTAKE SYSTEM COMPONENT EFEO"/>
    <property type="match status" value="1"/>
</dbReference>
<feature type="signal peptide" evidence="4">
    <location>
        <begin position="1"/>
        <end position="22"/>
    </location>
</feature>
<evidence type="ECO:0000256" key="1">
    <source>
        <dbReference type="ARBA" id="ARBA00004196"/>
    </source>
</evidence>
<dbReference type="InterPro" id="IPR050894">
    <property type="entry name" value="EfeM/EfeO_iron_uptake"/>
</dbReference>
<comment type="caution">
    <text evidence="6">The sequence shown here is derived from an EMBL/GenBank/DDBJ whole genome shotgun (WGS) entry which is preliminary data.</text>
</comment>
<reference evidence="7" key="1">
    <citation type="journal article" date="2019" name="Int. J. Syst. Evol. Microbiol.">
        <title>The Global Catalogue of Microorganisms (GCM) 10K type strain sequencing project: providing services to taxonomists for standard genome sequencing and annotation.</title>
        <authorList>
            <consortium name="The Broad Institute Genomics Platform"/>
            <consortium name="The Broad Institute Genome Sequencing Center for Infectious Disease"/>
            <person name="Wu L."/>
            <person name="Ma J."/>
        </authorList>
    </citation>
    <scope>NUCLEOTIDE SEQUENCE [LARGE SCALE GENOMIC DNA]</scope>
    <source>
        <strain evidence="7">JCM 16026</strain>
    </source>
</reference>
<evidence type="ECO:0000256" key="3">
    <source>
        <dbReference type="ARBA" id="ARBA00022729"/>
    </source>
</evidence>
<comment type="subcellular location">
    <subcellularLocation>
        <location evidence="1">Cell envelope</location>
    </subcellularLocation>
</comment>
<dbReference type="NCBIfam" id="NF041757">
    <property type="entry name" value="EfeO"/>
    <property type="match status" value="1"/>
</dbReference>
<evidence type="ECO:0000256" key="2">
    <source>
        <dbReference type="ARBA" id="ARBA00005989"/>
    </source>
</evidence>
<evidence type="ECO:0000313" key="6">
    <source>
        <dbReference type="EMBL" id="GAA2175469.1"/>
    </source>
</evidence>